<sequence length="80" mass="9327">MYLCNLIYYTSEDQVANAPTREEFVLQVSLSHEPGDEAEADDIQEMILVKETRALQFANSLQQFWMQKYAVNYEMLTASR</sequence>
<organism evidence="1 2">
    <name type="scientific">Peronospora matthiolae</name>
    <dbReference type="NCBI Taxonomy" id="2874970"/>
    <lineage>
        <taxon>Eukaryota</taxon>
        <taxon>Sar</taxon>
        <taxon>Stramenopiles</taxon>
        <taxon>Oomycota</taxon>
        <taxon>Peronosporomycetes</taxon>
        <taxon>Peronosporales</taxon>
        <taxon>Peronosporaceae</taxon>
        <taxon>Peronospora</taxon>
    </lineage>
</organism>
<dbReference type="AlphaFoldDB" id="A0AAV1TYY5"/>
<evidence type="ECO:0000313" key="2">
    <source>
        <dbReference type="Proteomes" id="UP001162060"/>
    </source>
</evidence>
<dbReference type="EMBL" id="CAKLBY020000097">
    <property type="protein sequence ID" value="CAK7926233.1"/>
    <property type="molecule type" value="Genomic_DNA"/>
</dbReference>
<dbReference type="Proteomes" id="UP001162060">
    <property type="component" value="Unassembled WGS sequence"/>
</dbReference>
<reference evidence="1" key="1">
    <citation type="submission" date="2024-01" db="EMBL/GenBank/DDBJ databases">
        <authorList>
            <person name="Webb A."/>
        </authorList>
    </citation>
    <scope>NUCLEOTIDE SEQUENCE</scope>
    <source>
        <strain evidence="1">Pm1</strain>
    </source>
</reference>
<protein>
    <submittedName>
        <fullName evidence="1">Uncharacterized protein</fullName>
    </submittedName>
</protein>
<accession>A0AAV1TYY5</accession>
<evidence type="ECO:0000313" key="1">
    <source>
        <dbReference type="EMBL" id="CAK7926233.1"/>
    </source>
</evidence>
<proteinExistence type="predicted"/>
<gene>
    <name evidence="1" type="ORF">PM001_LOCUS11383</name>
</gene>
<comment type="caution">
    <text evidence="1">The sequence shown here is derived from an EMBL/GenBank/DDBJ whole genome shotgun (WGS) entry which is preliminary data.</text>
</comment>
<name>A0AAV1TYY5_9STRA</name>